<evidence type="ECO:0000313" key="1">
    <source>
        <dbReference type="EMBL" id="TNV67714.1"/>
    </source>
</evidence>
<organism evidence="1 2">
    <name type="scientific">Halteria grandinella</name>
    <dbReference type="NCBI Taxonomy" id="5974"/>
    <lineage>
        <taxon>Eukaryota</taxon>
        <taxon>Sar</taxon>
        <taxon>Alveolata</taxon>
        <taxon>Ciliophora</taxon>
        <taxon>Intramacronucleata</taxon>
        <taxon>Spirotrichea</taxon>
        <taxon>Stichotrichia</taxon>
        <taxon>Sporadotrichida</taxon>
        <taxon>Halteriidae</taxon>
        <taxon>Halteria</taxon>
    </lineage>
</organism>
<name>A0A8J8N996_HALGN</name>
<evidence type="ECO:0000313" key="2">
    <source>
        <dbReference type="Proteomes" id="UP000785679"/>
    </source>
</evidence>
<dbReference type="AlphaFoldDB" id="A0A8J8N996"/>
<gene>
    <name evidence="1" type="ORF">FGO68_gene14263</name>
</gene>
<dbReference type="Proteomes" id="UP000785679">
    <property type="component" value="Unassembled WGS sequence"/>
</dbReference>
<proteinExistence type="predicted"/>
<keyword evidence="2" id="KW-1185">Reference proteome</keyword>
<reference evidence="1" key="1">
    <citation type="submission" date="2019-06" db="EMBL/GenBank/DDBJ databases">
        <authorList>
            <person name="Zheng W."/>
        </authorList>
    </citation>
    <scope>NUCLEOTIDE SEQUENCE</scope>
    <source>
        <strain evidence="1">QDHG01</strain>
    </source>
</reference>
<sequence>MLFKPQQIHQKFSLDPPIKGQRQVQLIIICSKFKGKQLNVGERQYGHLVVRSRTIGLGWRLTKSLIKVNL</sequence>
<dbReference type="EMBL" id="RRYP01037907">
    <property type="protein sequence ID" value="TNV67714.1"/>
    <property type="molecule type" value="Genomic_DNA"/>
</dbReference>
<comment type="caution">
    <text evidence="1">The sequence shown here is derived from an EMBL/GenBank/DDBJ whole genome shotgun (WGS) entry which is preliminary data.</text>
</comment>
<protein>
    <submittedName>
        <fullName evidence="1">Uncharacterized protein</fullName>
    </submittedName>
</protein>
<accession>A0A8J8N996</accession>